<organism evidence="4 5">
    <name type="scientific">Strongylocentrotus purpuratus</name>
    <name type="common">Purple sea urchin</name>
    <dbReference type="NCBI Taxonomy" id="7668"/>
    <lineage>
        <taxon>Eukaryota</taxon>
        <taxon>Metazoa</taxon>
        <taxon>Echinodermata</taxon>
        <taxon>Eleutherozoa</taxon>
        <taxon>Echinozoa</taxon>
        <taxon>Echinoidea</taxon>
        <taxon>Euechinoidea</taxon>
        <taxon>Echinacea</taxon>
        <taxon>Camarodonta</taxon>
        <taxon>Echinidea</taxon>
        <taxon>Strongylocentrotidae</taxon>
        <taxon>Strongylocentrotus</taxon>
    </lineage>
</organism>
<dbReference type="GeneID" id="100889996"/>
<evidence type="ECO:0000256" key="1">
    <source>
        <dbReference type="SAM" id="Phobius"/>
    </source>
</evidence>
<proteinExistence type="predicted"/>
<dbReference type="InParanoid" id="A0A7M7P378"/>
<dbReference type="AlphaFoldDB" id="A0A7M7P378"/>
<keyword evidence="1" id="KW-0812">Transmembrane</keyword>
<reference evidence="5" key="1">
    <citation type="submission" date="2015-02" db="EMBL/GenBank/DDBJ databases">
        <title>Genome sequencing for Strongylocentrotus purpuratus.</title>
        <authorList>
            <person name="Murali S."/>
            <person name="Liu Y."/>
            <person name="Vee V."/>
            <person name="English A."/>
            <person name="Wang M."/>
            <person name="Skinner E."/>
            <person name="Han Y."/>
            <person name="Muzny D.M."/>
            <person name="Worley K.C."/>
            <person name="Gibbs R.A."/>
        </authorList>
    </citation>
    <scope>NUCLEOTIDE SEQUENCE</scope>
</reference>
<evidence type="ECO:0000259" key="3">
    <source>
        <dbReference type="Pfam" id="PF23572"/>
    </source>
</evidence>
<feature type="domain" description="GH3 middle" evidence="2">
    <location>
        <begin position="410"/>
        <end position="481"/>
    </location>
</feature>
<evidence type="ECO:0000259" key="2">
    <source>
        <dbReference type="Pfam" id="PF23571"/>
    </source>
</evidence>
<name>A0A7M7P378_STRPU</name>
<keyword evidence="5" id="KW-1185">Reference proteome</keyword>
<dbReference type="RefSeq" id="XP_030845662.1">
    <property type="nucleotide sequence ID" value="XM_030989802.1"/>
</dbReference>
<dbReference type="InterPro" id="IPR055377">
    <property type="entry name" value="GH3_M"/>
</dbReference>
<feature type="transmembrane region" description="Helical" evidence="1">
    <location>
        <begin position="6"/>
        <end position="22"/>
    </location>
</feature>
<evidence type="ECO:0000313" key="5">
    <source>
        <dbReference type="Proteomes" id="UP000007110"/>
    </source>
</evidence>
<feature type="transmembrane region" description="Helical" evidence="1">
    <location>
        <begin position="34"/>
        <end position="55"/>
    </location>
</feature>
<dbReference type="Pfam" id="PF23572">
    <property type="entry name" value="GH3_C"/>
    <property type="match status" value="1"/>
</dbReference>
<protein>
    <submittedName>
        <fullName evidence="4">Uncharacterized protein</fullName>
    </submittedName>
</protein>
<dbReference type="OrthoDB" id="10004661at2759"/>
<dbReference type="EnsemblMetazoa" id="XM_030989802">
    <property type="protein sequence ID" value="XP_030845662"/>
    <property type="gene ID" value="LOC100889996"/>
</dbReference>
<accession>A0A7M7P378</accession>
<dbReference type="GO" id="GO:0005737">
    <property type="term" value="C:cytoplasm"/>
    <property type="evidence" value="ECO:0000318"/>
    <property type="project" value="GO_Central"/>
</dbReference>
<dbReference type="Pfam" id="PF03321">
    <property type="entry name" value="GH3"/>
    <property type="match status" value="1"/>
</dbReference>
<sequence length="645" mass="73685">MLTSKLLMISVICGAMAAWSAYQTTSTSFGSWKSIWFGFLAVVAFCISVLFLWILTLRPSPKQGVISVLNHLYFAGTSYIRGKYYLRQLKTAWKNPRYAQDQFLMRVLKENGDTDYGRKFKLKNIVSAEEFRKRHSLTTYEDYKPYVERVMAGEQGVMTQVMPNAFVQTSGTTGPSKYFPHRDHRYLLTSIMDVLYTHLHELCPRLGMLQKKLFHYVQPVMSRAKNGGSIRSAMSLYEDGFMASCYTTPPSGFRIQSFNEANYIHLLFALLDPNTGVFCGTFIGGIDTLMKKLEQCWEDIVDDIEHGTITEKVKFDDADIRSSLEQALGGGHPERAGELRRQFEKGFNGIMKRVWPNLEVLAAVDNTGIWPDLKAKYAEGIPFVSIGYGNSEGMILAISPWFHEDNHSMVFCTNMAFFEFIRLEDSKESQPKTLLIDELEIGQEYEIVFTQDSGLYRYRVGDVIRITGYHYNCPTFEFMYRMGLILNLRYEKMNQVVLKAGLQSAVGQWNDVGLVEYAVAESTLIPKSSPAFEETEDMPYYVIFLELHQAGNTGENKETKEPVELASNEIMSSIDAELRGRNSDYERLRREGAISQPRVHILKPGTFEDLKQHVVNTTNTTANQYKVPQRLRTVDTLNFMFDHAV</sequence>
<dbReference type="InterPro" id="IPR004993">
    <property type="entry name" value="GH3"/>
</dbReference>
<dbReference type="Proteomes" id="UP000007110">
    <property type="component" value="Unassembled WGS sequence"/>
</dbReference>
<dbReference type="GO" id="GO:0016881">
    <property type="term" value="F:acid-amino acid ligase activity"/>
    <property type="evidence" value="ECO:0000318"/>
    <property type="project" value="GO_Central"/>
</dbReference>
<keyword evidence="1" id="KW-1133">Transmembrane helix</keyword>
<dbReference type="OMA" id="HHECSKD"/>
<reference evidence="4" key="2">
    <citation type="submission" date="2021-01" db="UniProtKB">
        <authorList>
            <consortium name="EnsemblMetazoa"/>
        </authorList>
    </citation>
    <scope>IDENTIFICATION</scope>
</reference>
<feature type="domain" description="GH3 C-terminal" evidence="3">
    <location>
        <begin position="529"/>
        <end position="629"/>
    </location>
</feature>
<dbReference type="PANTHER" id="PTHR31901">
    <property type="entry name" value="GH3 DOMAIN-CONTAINING PROTEIN"/>
    <property type="match status" value="1"/>
</dbReference>
<dbReference type="Pfam" id="PF23571">
    <property type="entry name" value="GH3_M"/>
    <property type="match status" value="1"/>
</dbReference>
<dbReference type="InterPro" id="IPR055378">
    <property type="entry name" value="GH3_C"/>
</dbReference>
<dbReference type="PANTHER" id="PTHR31901:SF9">
    <property type="entry name" value="GH3 DOMAIN-CONTAINING PROTEIN"/>
    <property type="match status" value="1"/>
</dbReference>
<keyword evidence="1" id="KW-0472">Membrane</keyword>
<dbReference type="KEGG" id="spu:100889996"/>
<evidence type="ECO:0000313" key="4">
    <source>
        <dbReference type="EnsemblMetazoa" id="XP_030845662"/>
    </source>
</evidence>